<dbReference type="AlphaFoldDB" id="A0A067JK11"/>
<accession>A0A067JK11</accession>
<evidence type="ECO:0000313" key="2">
    <source>
        <dbReference type="EMBL" id="KDP23168.1"/>
    </source>
</evidence>
<evidence type="ECO:0000256" key="1">
    <source>
        <dbReference type="SAM" id="Phobius"/>
    </source>
</evidence>
<feature type="transmembrane region" description="Helical" evidence="1">
    <location>
        <begin position="199"/>
        <end position="217"/>
    </location>
</feature>
<keyword evidence="1" id="KW-1133">Transmembrane helix</keyword>
<proteinExistence type="predicted"/>
<keyword evidence="1" id="KW-0812">Transmembrane</keyword>
<keyword evidence="1" id="KW-0472">Membrane</keyword>
<name>A0A067JK11_JATCU</name>
<keyword evidence="3" id="KW-1185">Reference proteome</keyword>
<protein>
    <submittedName>
        <fullName evidence="2">Uncharacterized protein</fullName>
    </submittedName>
</protein>
<dbReference type="Proteomes" id="UP000027138">
    <property type="component" value="Unassembled WGS sequence"/>
</dbReference>
<dbReference type="EMBL" id="KK915233">
    <property type="protein sequence ID" value="KDP23168.1"/>
    <property type="molecule type" value="Genomic_DNA"/>
</dbReference>
<dbReference type="OrthoDB" id="1743443at2759"/>
<reference evidence="2 3" key="1">
    <citation type="journal article" date="2014" name="PLoS ONE">
        <title>Global Analysis of Gene Expression Profiles in Physic Nut (Jatropha curcas L.) Seedlings Exposed to Salt Stress.</title>
        <authorList>
            <person name="Zhang L."/>
            <person name="Zhang C."/>
            <person name="Wu P."/>
            <person name="Chen Y."/>
            <person name="Li M."/>
            <person name="Jiang H."/>
            <person name="Wu G."/>
        </authorList>
    </citation>
    <scope>NUCLEOTIDE SEQUENCE [LARGE SCALE GENOMIC DNA]</scope>
    <source>
        <strain evidence="3">cv. GZQX0401</strain>
        <tissue evidence="2">Young leaves</tissue>
    </source>
</reference>
<organism evidence="2 3">
    <name type="scientific">Jatropha curcas</name>
    <name type="common">Barbados nut</name>
    <dbReference type="NCBI Taxonomy" id="180498"/>
    <lineage>
        <taxon>Eukaryota</taxon>
        <taxon>Viridiplantae</taxon>
        <taxon>Streptophyta</taxon>
        <taxon>Embryophyta</taxon>
        <taxon>Tracheophyta</taxon>
        <taxon>Spermatophyta</taxon>
        <taxon>Magnoliopsida</taxon>
        <taxon>eudicotyledons</taxon>
        <taxon>Gunneridae</taxon>
        <taxon>Pentapetalae</taxon>
        <taxon>rosids</taxon>
        <taxon>fabids</taxon>
        <taxon>Malpighiales</taxon>
        <taxon>Euphorbiaceae</taxon>
        <taxon>Crotonoideae</taxon>
        <taxon>Jatropheae</taxon>
        <taxon>Jatropha</taxon>
    </lineage>
</organism>
<sequence>MDQTLVPAFEVLFHSFSHEDWDLLSPFKLYGLCYYRHILVQSGLLQWLINHFDPLGNLFRHNDFELCPLFEEFSIISGRISMVEEIPIVPRLDIDPASLILHVFDFSTYEMLSYDFGADVVPLRYQYLLLSGINSYGSLTLVHIVKQMARRHTPFPLVLAGTFTWLGEHARDSSSVLGSYLRGSQMNLPLVVYRACHSFLLLALCALMWVAMALAYYPSRIARQYSHHQAVPDYMWFKGGLLIEQFLSRFISTWPSRTTVLIFDVADTSSLNLYYTWL</sequence>
<gene>
    <name evidence="2" type="ORF">JCGZ_00079</name>
</gene>
<evidence type="ECO:0000313" key="3">
    <source>
        <dbReference type="Proteomes" id="UP000027138"/>
    </source>
</evidence>